<dbReference type="GeneID" id="87884467"/>
<evidence type="ECO:0000259" key="1">
    <source>
        <dbReference type="Pfam" id="PF23074"/>
    </source>
</evidence>
<comment type="caution">
    <text evidence="3">The sequence shown here is derived from an EMBL/GenBank/DDBJ whole genome shotgun (WGS) entry which is preliminary data.</text>
</comment>
<protein>
    <submittedName>
        <fullName evidence="3">Uncharacterized protein</fullName>
    </submittedName>
</protein>
<dbReference type="InterPro" id="IPR057081">
    <property type="entry name" value="PH_N"/>
</dbReference>
<feature type="domain" description="PH" evidence="1">
    <location>
        <begin position="238"/>
        <end position="349"/>
    </location>
</feature>
<gene>
    <name evidence="3" type="ORF">B0T15DRAFT_425689</name>
</gene>
<sequence length="486" mass="56046">MEQSVAINVPVETHLLLGCCREADRADVVAQGLDQLRAALAESFHSHLIALAGEIRGSSRLLRGLADRSQMHIARVPIIASYLNVVLPCLSRTLTDITAYYEDKTMHREIRWRKMYNKMTEQAGGLPLPQRFVLFNHFLSLLKQLLTRSPSFDLNTLETLRARIVTLCEQIGLCNRPPGQVGTSVVRQDLMSLAVVQDRNSHWAELIFSLPLPSRTALKHLRPSKSFGPFYPWGHLTVPQDSKVLFRRPFDNDRISIVVFLSSVDQCPYFLMRTIQDDTPWYSMFGAHELCIEREGSALQLKRWSRSEQCSKLWAALYFLTWEEMVLFHCTFVALKARNLLTVQIHPNEFKLHREKRLFQAQIIDDSFKHSLIVYEDIQTRGLRLHAAVWEGELRQCPVWTAFGKSNSQSPTWLSRRSRHRVWLKDVQLYVFCGKYRQENMRQNKSGAFEIYFDREEGAKRFKELFSVRSASSEASDIEPTVAASA</sequence>
<dbReference type="Pfam" id="PF23076">
    <property type="entry name" value="PH_FT_C"/>
    <property type="match status" value="1"/>
</dbReference>
<keyword evidence="4" id="KW-1185">Reference proteome</keyword>
<name>A0AAJ0M662_9PEZI</name>
<dbReference type="EMBL" id="JAUDZG010000001">
    <property type="protein sequence ID" value="KAK3310325.1"/>
    <property type="molecule type" value="Genomic_DNA"/>
</dbReference>
<evidence type="ECO:0000313" key="4">
    <source>
        <dbReference type="Proteomes" id="UP001273166"/>
    </source>
</evidence>
<dbReference type="AlphaFoldDB" id="A0AAJ0M662"/>
<feature type="domain" description="PH" evidence="2">
    <location>
        <begin position="357"/>
        <end position="467"/>
    </location>
</feature>
<reference evidence="3" key="1">
    <citation type="journal article" date="2023" name="Mol. Phylogenet. Evol.">
        <title>Genome-scale phylogeny and comparative genomics of the fungal order Sordariales.</title>
        <authorList>
            <person name="Hensen N."/>
            <person name="Bonometti L."/>
            <person name="Westerberg I."/>
            <person name="Brannstrom I.O."/>
            <person name="Guillou S."/>
            <person name="Cros-Aarteil S."/>
            <person name="Calhoun S."/>
            <person name="Haridas S."/>
            <person name="Kuo A."/>
            <person name="Mondo S."/>
            <person name="Pangilinan J."/>
            <person name="Riley R."/>
            <person name="LaButti K."/>
            <person name="Andreopoulos B."/>
            <person name="Lipzen A."/>
            <person name="Chen C."/>
            <person name="Yan M."/>
            <person name="Daum C."/>
            <person name="Ng V."/>
            <person name="Clum A."/>
            <person name="Steindorff A."/>
            <person name="Ohm R.A."/>
            <person name="Martin F."/>
            <person name="Silar P."/>
            <person name="Natvig D.O."/>
            <person name="Lalanne C."/>
            <person name="Gautier V."/>
            <person name="Ament-Velasquez S.L."/>
            <person name="Kruys A."/>
            <person name="Hutchinson M.I."/>
            <person name="Powell A.J."/>
            <person name="Barry K."/>
            <person name="Miller A.N."/>
            <person name="Grigoriev I.V."/>
            <person name="Debuchy R."/>
            <person name="Gladieux P."/>
            <person name="Hiltunen Thoren M."/>
            <person name="Johannesson H."/>
        </authorList>
    </citation>
    <scope>NUCLEOTIDE SEQUENCE</scope>
    <source>
        <strain evidence="3">CBS 333.67</strain>
    </source>
</reference>
<proteinExistence type="predicted"/>
<organism evidence="3 4">
    <name type="scientific">Chaetomium strumarium</name>
    <dbReference type="NCBI Taxonomy" id="1170767"/>
    <lineage>
        <taxon>Eukaryota</taxon>
        <taxon>Fungi</taxon>
        <taxon>Dikarya</taxon>
        <taxon>Ascomycota</taxon>
        <taxon>Pezizomycotina</taxon>
        <taxon>Sordariomycetes</taxon>
        <taxon>Sordariomycetidae</taxon>
        <taxon>Sordariales</taxon>
        <taxon>Chaetomiaceae</taxon>
        <taxon>Chaetomium</taxon>
    </lineage>
</organism>
<dbReference type="Pfam" id="PF23074">
    <property type="entry name" value="PH_FT_N"/>
    <property type="match status" value="1"/>
</dbReference>
<evidence type="ECO:0000259" key="2">
    <source>
        <dbReference type="Pfam" id="PF23076"/>
    </source>
</evidence>
<accession>A0AAJ0M662</accession>
<evidence type="ECO:0000313" key="3">
    <source>
        <dbReference type="EMBL" id="KAK3310325.1"/>
    </source>
</evidence>
<dbReference type="Proteomes" id="UP001273166">
    <property type="component" value="Unassembled WGS sequence"/>
</dbReference>
<dbReference type="RefSeq" id="XP_062726105.1">
    <property type="nucleotide sequence ID" value="XM_062865638.1"/>
</dbReference>
<dbReference type="InterPro" id="IPR057082">
    <property type="entry name" value="PH_C"/>
</dbReference>
<reference evidence="3" key="2">
    <citation type="submission" date="2023-06" db="EMBL/GenBank/DDBJ databases">
        <authorList>
            <consortium name="Lawrence Berkeley National Laboratory"/>
            <person name="Mondo S.J."/>
            <person name="Hensen N."/>
            <person name="Bonometti L."/>
            <person name="Westerberg I."/>
            <person name="Brannstrom I.O."/>
            <person name="Guillou S."/>
            <person name="Cros-Aarteil S."/>
            <person name="Calhoun S."/>
            <person name="Haridas S."/>
            <person name="Kuo A."/>
            <person name="Pangilinan J."/>
            <person name="Riley R."/>
            <person name="Labutti K."/>
            <person name="Andreopoulos B."/>
            <person name="Lipzen A."/>
            <person name="Chen C."/>
            <person name="Yanf M."/>
            <person name="Daum C."/>
            <person name="Ng V."/>
            <person name="Clum A."/>
            <person name="Steindorff A."/>
            <person name="Ohm R."/>
            <person name="Martin F."/>
            <person name="Silar P."/>
            <person name="Natvig D."/>
            <person name="Lalanne C."/>
            <person name="Gautier V."/>
            <person name="Ament-Velasquez S.L."/>
            <person name="Kruys A."/>
            <person name="Hutchinson M.I."/>
            <person name="Powell A.J."/>
            <person name="Barry K."/>
            <person name="Miller A.N."/>
            <person name="Grigoriev I.V."/>
            <person name="Debuchy R."/>
            <person name="Gladieux P."/>
            <person name="Thoren M.H."/>
            <person name="Johannesson H."/>
        </authorList>
    </citation>
    <scope>NUCLEOTIDE SEQUENCE</scope>
    <source>
        <strain evidence="3">CBS 333.67</strain>
    </source>
</reference>